<reference evidence="2" key="3">
    <citation type="submission" date="2020-04" db="EMBL/GenBank/DDBJ databases">
        <title>Deep metagenomics examines the oral microbiome during advanced dental caries in children, revealing novel taxa and co-occurrences with host molecules.</title>
        <authorList>
            <person name="Baker J.L."/>
            <person name="Morton J.T."/>
            <person name="Dinis M."/>
            <person name="Alvarez R."/>
            <person name="Tran N.C."/>
            <person name="Knight R."/>
            <person name="Edlund A."/>
        </authorList>
    </citation>
    <scope>NUCLEOTIDE SEQUENCE</scope>
    <source>
        <strain evidence="2">JCVI_39_bin.18</strain>
        <strain evidence="3">JCVI_44_bin.2</strain>
    </source>
</reference>
<dbReference type="EMBL" id="JABZXR010000013">
    <property type="protein sequence ID" value="MBF1663711.1"/>
    <property type="molecule type" value="Genomic_DNA"/>
</dbReference>
<dbReference type="EMBL" id="CP023510">
    <property type="protein sequence ID" value="ATF63264.1"/>
    <property type="molecule type" value="Genomic_DNA"/>
</dbReference>
<dbReference type="OMA" id="TINQTDS"/>
<sequence length="227" mass="24784">MLPVLRRTLRRLLKVLRHNRKVFVLTFIQRSAQHSLTALSDELAKLNPRVAFAQTYPDEIQGAFDRASDALHAALIAARDNGFWVGIGIGELNIPRFAGALGAVSTTDCTGDALEFSRLAVEEAQGGAPVRCISVSADNRHLADLAAGSARLLYRVCADRTDAEWRVVNLLVPGVRGQQKAAATALGITTQAVSRTLVRSLWHEEQAARGALIELLTRIDRSRRRAT</sequence>
<proteinExistence type="predicted"/>
<accession>A0A291DFS6</accession>
<evidence type="ECO:0000313" key="3">
    <source>
        <dbReference type="EMBL" id="MBF1663711.1"/>
    </source>
</evidence>
<protein>
    <submittedName>
        <fullName evidence="1">Recombinase RecJ</fullName>
    </submittedName>
</protein>
<evidence type="ECO:0000313" key="2">
    <source>
        <dbReference type="EMBL" id="MBF1657897.1"/>
    </source>
</evidence>
<dbReference type="Proteomes" id="UP000770330">
    <property type="component" value="Unassembled WGS sequence"/>
</dbReference>
<dbReference type="Proteomes" id="UP000218628">
    <property type="component" value="Chromosome"/>
</dbReference>
<evidence type="ECO:0000313" key="4">
    <source>
        <dbReference type="Proteomes" id="UP000218628"/>
    </source>
</evidence>
<dbReference type="EMBL" id="JABZXO010000025">
    <property type="protein sequence ID" value="MBF1657897.1"/>
    <property type="molecule type" value="Genomic_DNA"/>
</dbReference>
<reference evidence="4" key="1">
    <citation type="submission" date="2017-09" db="EMBL/GenBank/DDBJ databases">
        <title>FDA dAtabase for Regulatory Grade micrObial Sequences (FDA-ARGOS): Supporting development and validation of Infectious Disease Dx tests.</title>
        <authorList>
            <person name="Minogue T."/>
            <person name="Wolcott M."/>
            <person name="Wasieloski L."/>
            <person name="Aguilar W."/>
            <person name="Moore D."/>
            <person name="Tallon L."/>
            <person name="Sadzewicz L."/>
            <person name="Ott S."/>
            <person name="Zhao X."/>
            <person name="Nagaraj S."/>
            <person name="Vavikolanu K."/>
            <person name="Aluvathingal J."/>
            <person name="Nadendla S."/>
            <person name="Sichtig H."/>
        </authorList>
    </citation>
    <scope>NUCLEOTIDE SEQUENCE [LARGE SCALE GENOMIC DNA]</scope>
    <source>
        <strain evidence="4">FDAARGOS_369</strain>
    </source>
</reference>
<organism evidence="1 4">
    <name type="scientific">Rothia mucilaginosa</name>
    <dbReference type="NCBI Taxonomy" id="43675"/>
    <lineage>
        <taxon>Bacteria</taxon>
        <taxon>Bacillati</taxon>
        <taxon>Actinomycetota</taxon>
        <taxon>Actinomycetes</taxon>
        <taxon>Micrococcales</taxon>
        <taxon>Micrococcaceae</taxon>
        <taxon>Rothia</taxon>
    </lineage>
</organism>
<dbReference type="AlphaFoldDB" id="A0A291DFS6"/>
<dbReference type="Proteomes" id="UP000756427">
    <property type="component" value="Unassembled WGS sequence"/>
</dbReference>
<reference evidence="1" key="2">
    <citation type="submission" date="2017-09" db="EMBL/GenBank/DDBJ databases">
        <title>FDA dAtabase for Regulatory Grade micrObial Sequences (FDA-ARGOS): Supporting development and validation of Infectious Disease Dx tests.</title>
        <authorList>
            <person name="Campos J."/>
            <person name="Goldberg B."/>
            <person name="Tallon L."/>
            <person name="Sadzewicz L."/>
            <person name="Ott S."/>
            <person name="Zhao X."/>
            <person name="Nagaraj S."/>
            <person name="Vavikolanu K."/>
            <person name="Aluvathingal J."/>
            <person name="Nadendla S."/>
            <person name="Geyer C."/>
            <person name="Nandy P."/>
            <person name="Hobson J."/>
            <person name="Sichtig H."/>
        </authorList>
    </citation>
    <scope>NUCLEOTIDE SEQUENCE</scope>
    <source>
        <strain evidence="1">FDAARGOS_369</strain>
    </source>
</reference>
<gene>
    <name evidence="1" type="ORF">CO690_06060</name>
    <name evidence="2" type="ORF">HXO61_08225</name>
    <name evidence="3" type="ORF">HXO64_04065</name>
</gene>
<evidence type="ECO:0000313" key="1">
    <source>
        <dbReference type="EMBL" id="ATF63264.1"/>
    </source>
</evidence>
<name>A0A291DFS6_9MICC</name>